<evidence type="ECO:0000256" key="8">
    <source>
        <dbReference type="SAM" id="Phobius"/>
    </source>
</evidence>
<dbReference type="Pfam" id="PF01757">
    <property type="entry name" value="Acyl_transf_3"/>
    <property type="match status" value="1"/>
</dbReference>
<feature type="transmembrane region" description="Helical" evidence="8">
    <location>
        <begin position="141"/>
        <end position="159"/>
    </location>
</feature>
<feature type="domain" description="SGNH" evidence="10">
    <location>
        <begin position="394"/>
        <end position="603"/>
    </location>
</feature>
<dbReference type="Gene3D" id="3.40.50.1110">
    <property type="entry name" value="SGNH hydrolase"/>
    <property type="match status" value="1"/>
</dbReference>
<comment type="subcellular location">
    <subcellularLocation>
        <location evidence="1">Cell membrane</location>
        <topology evidence="1">Multi-pass membrane protein</topology>
    </subcellularLocation>
</comment>
<keyword evidence="7" id="KW-0012">Acyltransferase</keyword>
<organism evidence="11 12">
    <name type="scientific">Wohlfahrtiimonas larvae</name>
    <dbReference type="NCBI Taxonomy" id="1157986"/>
    <lineage>
        <taxon>Bacteria</taxon>
        <taxon>Pseudomonadati</taxon>
        <taxon>Pseudomonadota</taxon>
        <taxon>Gammaproteobacteria</taxon>
        <taxon>Cardiobacteriales</taxon>
        <taxon>Ignatzschineriaceae</taxon>
        <taxon>Wohlfahrtiimonas</taxon>
    </lineage>
</organism>
<gene>
    <name evidence="11" type="ORF">GCM10023338_01340</name>
</gene>
<keyword evidence="2" id="KW-1003">Cell membrane</keyword>
<feature type="transmembrane region" description="Helical" evidence="8">
    <location>
        <begin position="328"/>
        <end position="346"/>
    </location>
</feature>
<protein>
    <recommendedName>
        <fullName evidence="13">Acyltransferase</fullName>
    </recommendedName>
</protein>
<evidence type="ECO:0000256" key="4">
    <source>
        <dbReference type="ARBA" id="ARBA00022692"/>
    </source>
</evidence>
<reference evidence="12" key="1">
    <citation type="journal article" date="2019" name="Int. J. Syst. Evol. Microbiol.">
        <title>The Global Catalogue of Microorganisms (GCM) 10K type strain sequencing project: providing services to taxonomists for standard genome sequencing and annotation.</title>
        <authorList>
            <consortium name="The Broad Institute Genomics Platform"/>
            <consortium name="The Broad Institute Genome Sequencing Center for Infectious Disease"/>
            <person name="Wu L."/>
            <person name="Ma J."/>
        </authorList>
    </citation>
    <scope>NUCLEOTIDE SEQUENCE [LARGE SCALE GENOMIC DNA]</scope>
    <source>
        <strain evidence="12">JCM 18424</strain>
    </source>
</reference>
<evidence type="ECO:0000313" key="12">
    <source>
        <dbReference type="Proteomes" id="UP001500631"/>
    </source>
</evidence>
<keyword evidence="3" id="KW-0808">Transferase</keyword>
<evidence type="ECO:0000259" key="10">
    <source>
        <dbReference type="Pfam" id="PF19040"/>
    </source>
</evidence>
<dbReference type="InterPro" id="IPR043968">
    <property type="entry name" value="SGNH"/>
</dbReference>
<feature type="transmembrane region" description="Helical" evidence="8">
    <location>
        <begin position="303"/>
        <end position="321"/>
    </location>
</feature>
<dbReference type="InterPro" id="IPR050879">
    <property type="entry name" value="Acyltransferase_3"/>
</dbReference>
<dbReference type="Pfam" id="PF19040">
    <property type="entry name" value="SGNH"/>
    <property type="match status" value="1"/>
</dbReference>
<proteinExistence type="predicted"/>
<dbReference type="InterPro" id="IPR036514">
    <property type="entry name" value="SGNH_hydro_sf"/>
</dbReference>
<dbReference type="PANTHER" id="PTHR23028">
    <property type="entry name" value="ACETYLTRANSFERASE"/>
    <property type="match status" value="1"/>
</dbReference>
<dbReference type="EMBL" id="BAABKE010000001">
    <property type="protein sequence ID" value="GAA5093831.1"/>
    <property type="molecule type" value="Genomic_DNA"/>
</dbReference>
<feature type="transmembrane region" description="Helical" evidence="8">
    <location>
        <begin position="30"/>
        <end position="51"/>
    </location>
</feature>
<dbReference type="RefSeq" id="WP_345666764.1">
    <property type="nucleotide sequence ID" value="NZ_BAABKE010000001.1"/>
</dbReference>
<evidence type="ECO:0000256" key="5">
    <source>
        <dbReference type="ARBA" id="ARBA00022989"/>
    </source>
</evidence>
<evidence type="ECO:0000256" key="3">
    <source>
        <dbReference type="ARBA" id="ARBA00022679"/>
    </source>
</evidence>
<dbReference type="PANTHER" id="PTHR23028:SF53">
    <property type="entry name" value="ACYL_TRANSF_3 DOMAIN-CONTAINING PROTEIN"/>
    <property type="match status" value="1"/>
</dbReference>
<feature type="transmembrane region" description="Helical" evidence="8">
    <location>
        <begin position="72"/>
        <end position="91"/>
    </location>
</feature>
<evidence type="ECO:0008006" key="13">
    <source>
        <dbReference type="Google" id="ProtNLM"/>
    </source>
</evidence>
<evidence type="ECO:0000256" key="7">
    <source>
        <dbReference type="ARBA" id="ARBA00023315"/>
    </source>
</evidence>
<dbReference type="InterPro" id="IPR002656">
    <property type="entry name" value="Acyl_transf_3_dom"/>
</dbReference>
<accession>A0ABP9MBT3</accession>
<feature type="transmembrane region" description="Helical" evidence="8">
    <location>
        <begin position="166"/>
        <end position="185"/>
    </location>
</feature>
<feature type="transmembrane region" description="Helical" evidence="8">
    <location>
        <begin position="7"/>
        <end position="24"/>
    </location>
</feature>
<feature type="transmembrane region" description="Helical" evidence="8">
    <location>
        <begin position="243"/>
        <end position="259"/>
    </location>
</feature>
<comment type="caution">
    <text evidence="11">The sequence shown here is derived from an EMBL/GenBank/DDBJ whole genome shotgun (WGS) entry which is preliminary data.</text>
</comment>
<keyword evidence="4 8" id="KW-0812">Transmembrane</keyword>
<evidence type="ECO:0000256" key="2">
    <source>
        <dbReference type="ARBA" id="ARBA00022475"/>
    </source>
</evidence>
<feature type="transmembrane region" description="Helical" evidence="8">
    <location>
        <begin position="220"/>
        <end position="237"/>
    </location>
</feature>
<feature type="transmembrane region" description="Helical" evidence="8">
    <location>
        <begin position="197"/>
        <end position="213"/>
    </location>
</feature>
<dbReference type="SUPFAM" id="SSF52266">
    <property type="entry name" value="SGNH hydrolase"/>
    <property type="match status" value="1"/>
</dbReference>
<evidence type="ECO:0000313" key="11">
    <source>
        <dbReference type="EMBL" id="GAA5093831.1"/>
    </source>
</evidence>
<sequence>MQFRTDINGLRAYAVIAIMIFHFNKQWLPGAVAAVDVFFVISGYLMTAIIFRGLNNNSFSLRKYFSARIRRIIPALLVLTIILVILGYFFLGPISYRSLTKESIRSLLFISNFLYWRETGYFDPGAMSKFLLHTWTLSVEWQFYIFYPLLLVFLAKICSISTIKKIIITLAITFFLLTIYISNISPMTAYYLLPGRVWDMLIGGLAFLFPLTITKRSHKYLLEGIGLILIVGSFFIFSEHTVWPGYSVFIPTIGVFLLIQSNSCSFFTNNIVFQKIGLWSFSMYLYHWPILVINHRYNLDMSFGFFIGLTFLFAVPSYYLIEVRKWNAKYILIAVFIALLPMYGVYKTKGAAFRIDNRYNITAEEFAIQYAGGGIIPSYEHSYINPKDNYEFDYTIIGDSYSSQYSKFFTKEKTSLSVWFAEACLFTMNHKVISQKRELKKCTNFVNEFFTTKKEKTKKPIIWMQSWDSYTLEDKETGRSFIKRDHNYTNEIIKVVSTMAQYNPDTNIYIIGVYTRPNYNIYACLSEQELSRFAETCDEFIPANPPKINQTLKQIAEQYENLHYIDSDMGLCDQKGCRMLINNEPTFSDDNHLSTYGADLVGSYIFQEVNKIESNRNNNLDLNEG</sequence>
<dbReference type="Proteomes" id="UP001500631">
    <property type="component" value="Unassembled WGS sequence"/>
</dbReference>
<keyword evidence="12" id="KW-1185">Reference proteome</keyword>
<evidence type="ECO:0000256" key="1">
    <source>
        <dbReference type="ARBA" id="ARBA00004651"/>
    </source>
</evidence>
<evidence type="ECO:0000256" key="6">
    <source>
        <dbReference type="ARBA" id="ARBA00023136"/>
    </source>
</evidence>
<keyword evidence="5 8" id="KW-1133">Transmembrane helix</keyword>
<evidence type="ECO:0000259" key="9">
    <source>
        <dbReference type="Pfam" id="PF01757"/>
    </source>
</evidence>
<feature type="domain" description="Acyltransferase 3" evidence="9">
    <location>
        <begin position="6"/>
        <end position="318"/>
    </location>
</feature>
<name>A0ABP9MBT3_9GAMM</name>
<keyword evidence="6 8" id="KW-0472">Membrane</keyword>
<feature type="transmembrane region" description="Helical" evidence="8">
    <location>
        <begin position="271"/>
        <end position="291"/>
    </location>
</feature>